<dbReference type="PRINTS" id="PR01438">
    <property type="entry name" value="UNVRSLSTRESS"/>
</dbReference>
<evidence type="ECO:0000313" key="4">
    <source>
        <dbReference type="Proteomes" id="UP000543579"/>
    </source>
</evidence>
<organism evidence="3 4">
    <name type="scientific">Microbacterium proteolyticum</name>
    <dbReference type="NCBI Taxonomy" id="1572644"/>
    <lineage>
        <taxon>Bacteria</taxon>
        <taxon>Bacillati</taxon>
        <taxon>Actinomycetota</taxon>
        <taxon>Actinomycetes</taxon>
        <taxon>Micrococcales</taxon>
        <taxon>Microbacteriaceae</taxon>
        <taxon>Microbacterium</taxon>
    </lineage>
</organism>
<dbReference type="Pfam" id="PF00582">
    <property type="entry name" value="Usp"/>
    <property type="match status" value="2"/>
</dbReference>
<dbReference type="PANTHER" id="PTHR46268:SF6">
    <property type="entry name" value="UNIVERSAL STRESS PROTEIN UP12"/>
    <property type="match status" value="1"/>
</dbReference>
<comment type="similarity">
    <text evidence="1">Belongs to the universal stress protein A family.</text>
</comment>
<accession>A0A7W5CIH6</accession>
<proteinExistence type="inferred from homology"/>
<dbReference type="AlphaFoldDB" id="A0A7W5CIH6"/>
<protein>
    <submittedName>
        <fullName evidence="3">Nucleotide-binding universal stress UspA family protein</fullName>
    </submittedName>
</protein>
<dbReference type="InterPro" id="IPR014729">
    <property type="entry name" value="Rossmann-like_a/b/a_fold"/>
</dbReference>
<name>A0A7W5CIH6_9MICO</name>
<dbReference type="SUPFAM" id="SSF52402">
    <property type="entry name" value="Adenine nucleotide alpha hydrolases-like"/>
    <property type="match status" value="2"/>
</dbReference>
<evidence type="ECO:0000259" key="2">
    <source>
        <dbReference type="Pfam" id="PF00582"/>
    </source>
</evidence>
<dbReference type="PANTHER" id="PTHR46268">
    <property type="entry name" value="STRESS RESPONSE PROTEIN NHAX"/>
    <property type="match status" value="1"/>
</dbReference>
<reference evidence="3 4" key="1">
    <citation type="submission" date="2020-08" db="EMBL/GenBank/DDBJ databases">
        <title>Genomic Encyclopedia of Type Strains, Phase III (KMG-III): the genomes of soil and plant-associated and newly described type strains.</title>
        <authorList>
            <person name="Whitman W."/>
        </authorList>
    </citation>
    <scope>NUCLEOTIDE SEQUENCE [LARGE SCALE GENOMIC DNA]</scope>
    <source>
        <strain evidence="3 4">CECT 8356</strain>
    </source>
</reference>
<dbReference type="Gene3D" id="3.40.50.620">
    <property type="entry name" value="HUPs"/>
    <property type="match status" value="2"/>
</dbReference>
<feature type="domain" description="UspA" evidence="2">
    <location>
        <begin position="2"/>
        <end position="106"/>
    </location>
</feature>
<evidence type="ECO:0000313" key="3">
    <source>
        <dbReference type="EMBL" id="MBB3158327.1"/>
    </source>
</evidence>
<feature type="domain" description="UspA" evidence="2">
    <location>
        <begin position="134"/>
        <end position="258"/>
    </location>
</feature>
<dbReference type="CDD" id="cd00293">
    <property type="entry name" value="USP-like"/>
    <property type="match status" value="1"/>
</dbReference>
<dbReference type="RefSeq" id="WP_183419772.1">
    <property type="nucleotide sequence ID" value="NZ_JACHXY010000002.1"/>
</dbReference>
<dbReference type="EMBL" id="JACHXY010000002">
    <property type="protein sequence ID" value="MBB3158327.1"/>
    <property type="molecule type" value="Genomic_DNA"/>
</dbReference>
<evidence type="ECO:0000256" key="1">
    <source>
        <dbReference type="ARBA" id="ARBA00008791"/>
    </source>
</evidence>
<dbReference type="InterPro" id="IPR006015">
    <property type="entry name" value="Universal_stress_UspA"/>
</dbReference>
<comment type="caution">
    <text evidence="3">The sequence shown here is derived from an EMBL/GenBank/DDBJ whole genome shotgun (WGS) entry which is preliminary data.</text>
</comment>
<gene>
    <name evidence="3" type="ORF">FHS07_002023</name>
</gene>
<dbReference type="Proteomes" id="UP000543579">
    <property type="component" value="Unassembled WGS sequence"/>
</dbReference>
<dbReference type="InterPro" id="IPR006016">
    <property type="entry name" value="UspA"/>
</dbReference>
<sequence>MDHMLLGFDGSEASVAALEWVAQRARHVPSHVTLTSVAELFESERELRRVSEEGADLLRKLAPSVAVETKVIRGWMPGALLESEQAADLVVIGSHLYAPVRSTLKGWVPLRVSVAAAIPSCIVPSGWRERPGPVIVGYDGDGSADAALHFAASEAARTERKLLIVHAWPIKMLRKRNESAHQEMLEEAVRTVSRAYPGLLTEHILMADDPALVLGALARDASLVVIGSHHHGALAGGLLGTVAWYLVGSMTSPLCVVPPEFLPPLEMNSDVEPAHTSTTA</sequence>